<dbReference type="RefSeq" id="XP_044564839.1">
    <property type="nucleotide sequence ID" value="XM_044704441.1"/>
</dbReference>
<evidence type="ECO:0000313" key="1">
    <source>
        <dbReference type="EMBL" id="KAF0980126.1"/>
    </source>
</evidence>
<dbReference type="VEuPathDB" id="AmoebaDB:NF0070970"/>
<dbReference type="GeneID" id="68120990"/>
<proteinExistence type="predicted"/>
<name>A0A6A5BXN7_NAEFO</name>
<comment type="caution">
    <text evidence="1">The sequence shown here is derived from an EMBL/GenBank/DDBJ whole genome shotgun (WGS) entry which is preliminary data.</text>
</comment>
<keyword evidence="2" id="KW-1185">Reference proteome</keyword>
<dbReference type="OrthoDB" id="10469991at2759"/>
<evidence type="ECO:0000313" key="2">
    <source>
        <dbReference type="Proteomes" id="UP000444721"/>
    </source>
</evidence>
<sequence length="394" mass="46487">MSVFDALITSLVLHYSHHSDWNTLQPYRISKTFYQSFTSEEFAREYVRNVFSLNDRQTLKLHEMIQYANQFFRSLEESSPSNEEKHSLKTVGMPKKKKRKQNFCSQQTYTCWSILKTFVKLYNTDRVKQMNHFMTDYSSMAKKWPRTNICLQLDLTTDKATNCLEKMQDLLHREQQQVELMTRMQDFFTNPQTICYDENIEVSSELVNKLFGKLKGVFLTNFENRANERMFLEYVVFCDCGFPLTILTESSKKVDTYRRSVRGSELVSINSKTLFTNNKYYDERGELETEFSTTYDLKLLDFVKTVLLDTSEMSPEDHQVFESSSTIGFKYGIILLLSSFINVGILLPIEIDFPEEGNLQQFPYCLAPQMDELMDDFIDDSEVNNEERKSWQYF</sequence>
<protein>
    <submittedName>
        <fullName evidence="1">Uncharacterized protein</fullName>
    </submittedName>
</protein>
<dbReference type="OMA" id="EMIQYAN"/>
<dbReference type="VEuPathDB" id="AmoebaDB:FDP41_013775"/>
<organism evidence="1 2">
    <name type="scientific">Naegleria fowleri</name>
    <name type="common">Brain eating amoeba</name>
    <dbReference type="NCBI Taxonomy" id="5763"/>
    <lineage>
        <taxon>Eukaryota</taxon>
        <taxon>Discoba</taxon>
        <taxon>Heterolobosea</taxon>
        <taxon>Tetramitia</taxon>
        <taxon>Eutetramitia</taxon>
        <taxon>Vahlkampfiidae</taxon>
        <taxon>Naegleria</taxon>
    </lineage>
</organism>
<dbReference type="Proteomes" id="UP000444721">
    <property type="component" value="Unassembled WGS sequence"/>
</dbReference>
<dbReference type="EMBL" id="VFQX01000020">
    <property type="protein sequence ID" value="KAF0980126.1"/>
    <property type="molecule type" value="Genomic_DNA"/>
</dbReference>
<reference evidence="1 2" key="1">
    <citation type="journal article" date="2019" name="Sci. Rep.">
        <title>Nanopore sequencing improves the draft genome of the human pathogenic amoeba Naegleria fowleri.</title>
        <authorList>
            <person name="Liechti N."/>
            <person name="Schurch N."/>
            <person name="Bruggmann R."/>
            <person name="Wittwer M."/>
        </authorList>
    </citation>
    <scope>NUCLEOTIDE SEQUENCE [LARGE SCALE GENOMIC DNA]</scope>
    <source>
        <strain evidence="1 2">ATCC 30894</strain>
    </source>
</reference>
<gene>
    <name evidence="1" type="ORF">FDP41_013775</name>
</gene>
<dbReference type="AlphaFoldDB" id="A0A6A5BXN7"/>
<accession>A0A6A5BXN7</accession>
<dbReference type="VEuPathDB" id="AmoebaDB:NfTy_029220"/>